<dbReference type="InterPro" id="IPR041355">
    <property type="entry name" value="Pre-SET_CXC"/>
</dbReference>
<feature type="region of interest" description="Disordered" evidence="7">
    <location>
        <begin position="718"/>
        <end position="789"/>
    </location>
</feature>
<sequence>MSRFNEVIEISSDDEPTAISPTRLFSRLPFLGTRKATTPPAPKVIPPSAPTISVDTLSHLPLANRVEKILGQYLEELQGDNEYWTGIALNRARLANEDHATNPDPPTSFFANLKLLQLRTPQKGSTPDDEVWGVQRMTWDNNKPITWLATPYTNFNTNTQDVPGYAHYVNLKNNLLAPNVIHLHCWPYFGDEFDLADAANLNGQYRVDIADRERKLLVLLQAQKYERYVESALVDLECSWADVLRFLLVPKLDLASITDTDVLRAYALRDQFCKDDFKRSSDRWNEVLNSLPPSTPAKLGRAAVLCEMFQKMTKFSLWHIARRCEYARKGQHSGSGALESHPEAAPGVALQPSDNGLTCRMCLRFNCPYHGQFKHTADGGSESDDDSIFSVDTAVATDIVHPFKVNYRTRVEFPPEAQSISPLPDPALRRKQKDANYWSGYLHEAESRGPFYPCFHPGTSCETAKCSCYAKAIPCEKTCSCPSNCTRKFKGCACGQRKDHNVCFENANCVCWQLGRECDPDLCASCGVCDVVDPIHRHDERAGRCRNANIQRNIPKHTLLGDSGVHGLGLFACEHIRENEFVGEYKGEIITKSEGERRGAVYEHQRLSYLFSLNKEQEIDSTYFGNKMRFINHARPEKANLYPRIIMVNTVHRIALYAGRDIPAGKELLFNYGPKFPNEQLQESKKAKKSAPHVRNANLVKGFFEVSESEDEDGNLRAKAVSSSLHRKGGKGKKKGIARVVAVKKRRMDDEDGGARSATSSPRKPVSSSPRKHVSLATATAVQHAGTARAKQDIGRAAGDRLAAFNIFDDVASEPMDADAEAEDDELYEPDQLEGDDDVSESEDSEGHGAGTEESSGSESSSPRVRKAVRLSTRRGRPRLR</sequence>
<dbReference type="AlphaFoldDB" id="A0A6A6PX38"/>
<evidence type="ECO:0008006" key="12">
    <source>
        <dbReference type="Google" id="ProtNLM"/>
    </source>
</evidence>
<dbReference type="InterPro" id="IPR026489">
    <property type="entry name" value="CXC_dom"/>
</dbReference>
<keyword evidence="5" id="KW-0804">Transcription</keyword>
<feature type="region of interest" description="Disordered" evidence="7">
    <location>
        <begin position="813"/>
        <end position="881"/>
    </location>
</feature>
<gene>
    <name evidence="10" type="ORF">BDY17DRAFT_116597</name>
</gene>
<dbReference type="EMBL" id="MU001634">
    <property type="protein sequence ID" value="KAF2483837.1"/>
    <property type="molecule type" value="Genomic_DNA"/>
</dbReference>
<evidence type="ECO:0000313" key="10">
    <source>
        <dbReference type="EMBL" id="KAF2483837.1"/>
    </source>
</evidence>
<dbReference type="SMART" id="SM00317">
    <property type="entry name" value="SET"/>
    <property type="match status" value="1"/>
</dbReference>
<dbReference type="Gene3D" id="2.170.270.10">
    <property type="entry name" value="SET domain"/>
    <property type="match status" value="1"/>
</dbReference>
<dbReference type="Proteomes" id="UP000799767">
    <property type="component" value="Unassembled WGS sequence"/>
</dbReference>
<dbReference type="PROSITE" id="PS50280">
    <property type="entry name" value="SET"/>
    <property type="match status" value="1"/>
</dbReference>
<reference evidence="10" key="1">
    <citation type="journal article" date="2020" name="Stud. Mycol.">
        <title>101 Dothideomycetes genomes: a test case for predicting lifestyles and emergence of pathogens.</title>
        <authorList>
            <person name="Haridas S."/>
            <person name="Albert R."/>
            <person name="Binder M."/>
            <person name="Bloem J."/>
            <person name="Labutti K."/>
            <person name="Salamov A."/>
            <person name="Andreopoulos B."/>
            <person name="Baker S."/>
            <person name="Barry K."/>
            <person name="Bills G."/>
            <person name="Bluhm B."/>
            <person name="Cannon C."/>
            <person name="Castanera R."/>
            <person name="Culley D."/>
            <person name="Daum C."/>
            <person name="Ezra D."/>
            <person name="Gonzalez J."/>
            <person name="Henrissat B."/>
            <person name="Kuo A."/>
            <person name="Liang C."/>
            <person name="Lipzen A."/>
            <person name="Lutzoni F."/>
            <person name="Magnuson J."/>
            <person name="Mondo S."/>
            <person name="Nolan M."/>
            <person name="Ohm R."/>
            <person name="Pangilinan J."/>
            <person name="Park H.-J."/>
            <person name="Ramirez L."/>
            <person name="Alfaro M."/>
            <person name="Sun H."/>
            <person name="Tritt A."/>
            <person name="Yoshinaga Y."/>
            <person name="Zwiers L.-H."/>
            <person name="Turgeon B."/>
            <person name="Goodwin S."/>
            <person name="Spatafora J."/>
            <person name="Crous P."/>
            <person name="Grigoriev I."/>
        </authorList>
    </citation>
    <scope>NUCLEOTIDE SEQUENCE</scope>
    <source>
        <strain evidence="10">CBS 113389</strain>
    </source>
</reference>
<feature type="compositionally biased region" description="Basic residues" evidence="7">
    <location>
        <begin position="725"/>
        <end position="746"/>
    </location>
</feature>
<evidence type="ECO:0000256" key="4">
    <source>
        <dbReference type="ARBA" id="ARBA00023015"/>
    </source>
</evidence>
<dbReference type="InterPro" id="IPR046341">
    <property type="entry name" value="SET_dom_sf"/>
</dbReference>
<name>A0A6A6PX38_9PEZI</name>
<feature type="compositionally biased region" description="Basic residues" evidence="7">
    <location>
        <begin position="864"/>
        <end position="881"/>
    </location>
</feature>
<evidence type="ECO:0000256" key="1">
    <source>
        <dbReference type="ARBA" id="ARBA00022603"/>
    </source>
</evidence>
<protein>
    <recommendedName>
        <fullName evidence="12">SET domain-containing protein</fullName>
    </recommendedName>
</protein>
<evidence type="ECO:0000256" key="5">
    <source>
        <dbReference type="ARBA" id="ARBA00023163"/>
    </source>
</evidence>
<dbReference type="PANTHER" id="PTHR45747">
    <property type="entry name" value="HISTONE-LYSINE N-METHYLTRANSFERASE E(Z)"/>
    <property type="match status" value="1"/>
</dbReference>
<dbReference type="RefSeq" id="XP_033590407.1">
    <property type="nucleotide sequence ID" value="XM_033729259.1"/>
</dbReference>
<dbReference type="InterPro" id="IPR001214">
    <property type="entry name" value="SET_dom"/>
</dbReference>
<evidence type="ECO:0000313" key="11">
    <source>
        <dbReference type="Proteomes" id="UP000799767"/>
    </source>
</evidence>
<dbReference type="GO" id="GO:0005634">
    <property type="term" value="C:nucleus"/>
    <property type="evidence" value="ECO:0007669"/>
    <property type="project" value="TreeGrafter"/>
</dbReference>
<dbReference type="SUPFAM" id="SSF82199">
    <property type="entry name" value="SET domain"/>
    <property type="match status" value="1"/>
</dbReference>
<keyword evidence="11" id="KW-1185">Reference proteome</keyword>
<organism evidence="10 11">
    <name type="scientific">Neohortaea acidophila</name>
    <dbReference type="NCBI Taxonomy" id="245834"/>
    <lineage>
        <taxon>Eukaryota</taxon>
        <taxon>Fungi</taxon>
        <taxon>Dikarya</taxon>
        <taxon>Ascomycota</taxon>
        <taxon>Pezizomycotina</taxon>
        <taxon>Dothideomycetes</taxon>
        <taxon>Dothideomycetidae</taxon>
        <taxon>Mycosphaerellales</taxon>
        <taxon>Teratosphaeriaceae</taxon>
        <taxon>Neohortaea</taxon>
    </lineage>
</organism>
<evidence type="ECO:0000256" key="7">
    <source>
        <dbReference type="SAM" id="MobiDB-lite"/>
    </source>
</evidence>
<accession>A0A6A6PX38</accession>
<dbReference type="GeneID" id="54470261"/>
<evidence type="ECO:0000256" key="3">
    <source>
        <dbReference type="ARBA" id="ARBA00022691"/>
    </source>
</evidence>
<dbReference type="GO" id="GO:0031507">
    <property type="term" value="P:heterochromatin formation"/>
    <property type="evidence" value="ECO:0007669"/>
    <property type="project" value="TreeGrafter"/>
</dbReference>
<keyword evidence="1" id="KW-0489">Methyltransferase</keyword>
<feature type="compositionally biased region" description="Low complexity" evidence="7">
    <location>
        <begin position="760"/>
        <end position="769"/>
    </location>
</feature>
<dbReference type="Pfam" id="PF18264">
    <property type="entry name" value="preSET_CXC"/>
    <property type="match status" value="1"/>
</dbReference>
<keyword evidence="3" id="KW-0949">S-adenosyl-L-methionine</keyword>
<evidence type="ECO:0000256" key="2">
    <source>
        <dbReference type="ARBA" id="ARBA00022679"/>
    </source>
</evidence>
<dbReference type="Pfam" id="PF00856">
    <property type="entry name" value="SET"/>
    <property type="match status" value="1"/>
</dbReference>
<dbReference type="PROSITE" id="PS51633">
    <property type="entry name" value="CXC"/>
    <property type="match status" value="1"/>
</dbReference>
<comment type="catalytic activity">
    <reaction evidence="6">
        <text>L-lysyl(27)-[histone H3] + 3 S-adenosyl-L-methionine = N(6),N(6),N(6)-trimethyl-L-lysyl(27)-[histone H3] + 3 S-adenosyl-L-homocysteine + 3 H(+)</text>
        <dbReference type="Rhea" id="RHEA:60292"/>
        <dbReference type="Rhea" id="RHEA-COMP:15535"/>
        <dbReference type="Rhea" id="RHEA-COMP:15548"/>
        <dbReference type="ChEBI" id="CHEBI:15378"/>
        <dbReference type="ChEBI" id="CHEBI:29969"/>
        <dbReference type="ChEBI" id="CHEBI:57856"/>
        <dbReference type="ChEBI" id="CHEBI:59789"/>
        <dbReference type="ChEBI" id="CHEBI:61961"/>
        <dbReference type="EC" id="2.1.1.356"/>
    </reaction>
</comment>
<dbReference type="GO" id="GO:0003682">
    <property type="term" value="F:chromatin binding"/>
    <property type="evidence" value="ECO:0007669"/>
    <property type="project" value="TreeGrafter"/>
</dbReference>
<dbReference type="InterPro" id="IPR045318">
    <property type="entry name" value="EZH1/2-like"/>
</dbReference>
<dbReference type="PANTHER" id="PTHR45747:SF4">
    <property type="entry name" value="HISTONE-LYSINE N-METHYLTRANSFERASE E(Z)"/>
    <property type="match status" value="1"/>
</dbReference>
<feature type="compositionally biased region" description="Acidic residues" evidence="7">
    <location>
        <begin position="816"/>
        <end position="844"/>
    </location>
</feature>
<proteinExistence type="predicted"/>
<keyword evidence="2" id="KW-0808">Transferase</keyword>
<dbReference type="OrthoDB" id="6141102at2759"/>
<feature type="compositionally biased region" description="Low complexity" evidence="7">
    <location>
        <begin position="852"/>
        <end position="862"/>
    </location>
</feature>
<evidence type="ECO:0000259" key="8">
    <source>
        <dbReference type="PROSITE" id="PS50280"/>
    </source>
</evidence>
<evidence type="ECO:0000259" key="9">
    <source>
        <dbReference type="PROSITE" id="PS51633"/>
    </source>
</evidence>
<evidence type="ECO:0000256" key="6">
    <source>
        <dbReference type="ARBA" id="ARBA00048568"/>
    </source>
</evidence>
<dbReference type="GO" id="GO:0032259">
    <property type="term" value="P:methylation"/>
    <property type="evidence" value="ECO:0007669"/>
    <property type="project" value="UniProtKB-KW"/>
</dbReference>
<feature type="domain" description="CXC" evidence="9">
    <location>
        <begin position="428"/>
        <end position="543"/>
    </location>
</feature>
<keyword evidence="4" id="KW-0805">Transcription regulation</keyword>
<dbReference type="GO" id="GO:0140951">
    <property type="term" value="F:histone H3K27 trimethyltransferase activity"/>
    <property type="evidence" value="ECO:0007669"/>
    <property type="project" value="UniProtKB-EC"/>
</dbReference>
<feature type="domain" description="SET" evidence="8">
    <location>
        <begin position="555"/>
        <end position="673"/>
    </location>
</feature>